<dbReference type="STRING" id="1754190.A0A1Y2BYH7"/>
<dbReference type="Proteomes" id="UP000193920">
    <property type="component" value="Unassembled WGS sequence"/>
</dbReference>
<name>A0A1Y2BYH7_9FUNG</name>
<dbReference type="CDD" id="cd23767">
    <property type="entry name" value="IQCD"/>
    <property type="match status" value="1"/>
</dbReference>
<dbReference type="InterPro" id="IPR027417">
    <property type="entry name" value="P-loop_NTPase"/>
</dbReference>
<dbReference type="SUPFAM" id="SSF52540">
    <property type="entry name" value="P-loop containing nucleoside triphosphate hydrolases"/>
    <property type="match status" value="1"/>
</dbReference>
<dbReference type="EMBL" id="MCOG01000130">
    <property type="protein sequence ID" value="ORY39786.1"/>
    <property type="molecule type" value="Genomic_DNA"/>
</dbReference>
<dbReference type="PROSITE" id="PS50096">
    <property type="entry name" value="IQ"/>
    <property type="match status" value="2"/>
</dbReference>
<accession>A0A1Y2BYH7</accession>
<organism evidence="2 3">
    <name type="scientific">Neocallimastix californiae</name>
    <dbReference type="NCBI Taxonomy" id="1754190"/>
    <lineage>
        <taxon>Eukaryota</taxon>
        <taxon>Fungi</taxon>
        <taxon>Fungi incertae sedis</taxon>
        <taxon>Chytridiomycota</taxon>
        <taxon>Chytridiomycota incertae sedis</taxon>
        <taxon>Neocallimastigomycetes</taxon>
        <taxon>Neocallimastigales</taxon>
        <taxon>Neocallimastigaceae</taxon>
        <taxon>Neocallimastix</taxon>
    </lineage>
</organism>
<sequence length="578" mass="68172">MAIEFAKLYSTNGKLIYDEYFQLLKEEEDNRVREHDAASLIQLKWHEYKERKYRRLLQNAVIKIQKFYRGYISRVKTKKRIIEENRLRHRQYYNEKAILIQKIWRGYHSRKEIFDYYAYKQYLKDVTEYGFKVNDEIKRHAEQQRKQMESDFLENEEKKIQSLAGRIHHIISTKLIDGVCKYPHQELNRLYREKALQNELRKVDILPHGKLDYDLSKKINYGSVLRPTRPTTAMPSLSALLRQAHHIPGNPTATATTTTTNTNINTNTTSKIPIPIGSNNSKLNSKKSKPKLKSKNLFGEQQQQQQQQQQQLQNSPSQLLSSSSSKYSSRKNSLNSFSSSYDSIATPPFYEINDRGLTEDNYTEDIYSSSLQNQDIYTLNEKQFANLSLVNKEEYTGYEFENYTDILKKKDKLFPPISTIPESVIKNSNELKNWKNANINRPKLVLRREIVFKEDIPKKYLQKKAEGPFLPTYLLNRKMKGPTPDELSLHNQTNIYETPNKFKEDQIENDKKILCGTFNLSQHLPIYKHQNILEHNEPWVQPKDPNAIISETPKFEGKHDFRTRLTNLCYDAYREDFE</sequence>
<reference evidence="2 3" key="1">
    <citation type="submission" date="2016-08" db="EMBL/GenBank/DDBJ databases">
        <title>A Parts List for Fungal Cellulosomes Revealed by Comparative Genomics.</title>
        <authorList>
            <consortium name="DOE Joint Genome Institute"/>
            <person name="Haitjema C.H."/>
            <person name="Gilmore S.P."/>
            <person name="Henske J.K."/>
            <person name="Solomon K.V."/>
            <person name="De Groot R."/>
            <person name="Kuo A."/>
            <person name="Mondo S.J."/>
            <person name="Salamov A.A."/>
            <person name="Labutti K."/>
            <person name="Zhao Z."/>
            <person name="Chiniquy J."/>
            <person name="Barry K."/>
            <person name="Brewer H.M."/>
            <person name="Purvine S.O."/>
            <person name="Wright A.T."/>
            <person name="Boxma B."/>
            <person name="Van Alen T."/>
            <person name="Hackstein J.H."/>
            <person name="Baker S.E."/>
            <person name="Grigoriev I.V."/>
            <person name="O'Malley M.A."/>
        </authorList>
    </citation>
    <scope>NUCLEOTIDE SEQUENCE [LARGE SCALE GENOMIC DNA]</scope>
    <source>
        <strain evidence="2 3">G1</strain>
    </source>
</reference>
<feature type="compositionally biased region" description="Basic residues" evidence="1">
    <location>
        <begin position="284"/>
        <end position="294"/>
    </location>
</feature>
<evidence type="ECO:0000313" key="2">
    <source>
        <dbReference type="EMBL" id="ORY39786.1"/>
    </source>
</evidence>
<dbReference type="SMART" id="SM00015">
    <property type="entry name" value="IQ"/>
    <property type="match status" value="2"/>
</dbReference>
<dbReference type="InterPro" id="IPR000048">
    <property type="entry name" value="IQ_motif_EF-hand-BS"/>
</dbReference>
<dbReference type="OrthoDB" id="190375at2759"/>
<dbReference type="Gene3D" id="1.20.5.190">
    <property type="match status" value="1"/>
</dbReference>
<gene>
    <name evidence="2" type="ORF">LY90DRAFT_672344</name>
</gene>
<feature type="compositionally biased region" description="Low complexity" evidence="1">
    <location>
        <begin position="295"/>
        <end position="327"/>
    </location>
</feature>
<feature type="compositionally biased region" description="Low complexity" evidence="1">
    <location>
        <begin position="252"/>
        <end position="269"/>
    </location>
</feature>
<evidence type="ECO:0000256" key="1">
    <source>
        <dbReference type="SAM" id="MobiDB-lite"/>
    </source>
</evidence>
<protein>
    <submittedName>
        <fullName evidence="2">Uncharacterized protein</fullName>
    </submittedName>
</protein>
<comment type="caution">
    <text evidence="2">The sequence shown here is derived from an EMBL/GenBank/DDBJ whole genome shotgun (WGS) entry which is preliminary data.</text>
</comment>
<dbReference type="Pfam" id="PF00612">
    <property type="entry name" value="IQ"/>
    <property type="match status" value="2"/>
</dbReference>
<feature type="region of interest" description="Disordered" evidence="1">
    <location>
        <begin position="247"/>
        <end position="327"/>
    </location>
</feature>
<proteinExistence type="predicted"/>
<evidence type="ECO:0000313" key="3">
    <source>
        <dbReference type="Proteomes" id="UP000193920"/>
    </source>
</evidence>
<dbReference type="AlphaFoldDB" id="A0A1Y2BYH7"/>
<keyword evidence="3" id="KW-1185">Reference proteome</keyword>